<name>A0ABU2XR24_9ACTN</name>
<feature type="region of interest" description="Disordered" evidence="1">
    <location>
        <begin position="153"/>
        <end position="176"/>
    </location>
</feature>
<evidence type="ECO:0000256" key="1">
    <source>
        <dbReference type="SAM" id="MobiDB-lite"/>
    </source>
</evidence>
<organism evidence="2 3">
    <name type="scientific">Streptomyces lonegramiae</name>
    <dbReference type="NCBI Taxonomy" id="3075524"/>
    <lineage>
        <taxon>Bacteria</taxon>
        <taxon>Bacillati</taxon>
        <taxon>Actinomycetota</taxon>
        <taxon>Actinomycetes</taxon>
        <taxon>Kitasatosporales</taxon>
        <taxon>Streptomycetaceae</taxon>
        <taxon>Streptomyces</taxon>
    </lineage>
</organism>
<reference evidence="2" key="1">
    <citation type="submission" date="2024-05" db="EMBL/GenBank/DDBJ databases">
        <title>30 novel species of actinomycetes from the DSMZ collection.</title>
        <authorList>
            <person name="Nouioui I."/>
        </authorList>
    </citation>
    <scope>NUCLEOTIDE SEQUENCE</scope>
    <source>
        <strain evidence="2">DSM 41529</strain>
    </source>
</reference>
<evidence type="ECO:0000313" key="2">
    <source>
        <dbReference type="EMBL" id="MDT0548373.1"/>
    </source>
</evidence>
<dbReference type="RefSeq" id="WP_311728945.1">
    <property type="nucleotide sequence ID" value="NZ_JAVRFD010000026.1"/>
</dbReference>
<dbReference type="InterPro" id="IPR036689">
    <property type="entry name" value="ESAT-6-like_sf"/>
</dbReference>
<sequence length="176" mass="18194">MSDNDLPEPGDDQLPLPPGSAEGGGLIAPPPLAAQPGKPNIYDPGAPAPRRPLAPGVQGPVPQNLAIAPGVLRGAAGKADEVYDTLHKQAASLEEPTSTALKGVGGLQAESALRQSHKHWEEQAGTVTAWLAHISESLRAAAGIHVKQDVDTGDSFGLKEPRFPADDPSLSSISRF</sequence>
<feature type="region of interest" description="Disordered" evidence="1">
    <location>
        <begin position="1"/>
        <end position="61"/>
    </location>
</feature>
<accession>A0ABU2XR24</accession>
<comment type="caution">
    <text evidence="2">The sequence shown here is derived from an EMBL/GenBank/DDBJ whole genome shotgun (WGS) entry which is preliminary data.</text>
</comment>
<protein>
    <recommendedName>
        <fullName evidence="4">Excreted virulence factor EspC, type VII ESX diderm</fullName>
    </recommendedName>
</protein>
<feature type="compositionally biased region" description="Acidic residues" evidence="1">
    <location>
        <begin position="1"/>
        <end position="11"/>
    </location>
</feature>
<proteinExistence type="predicted"/>
<gene>
    <name evidence="2" type="ORF">RND15_37625</name>
</gene>
<keyword evidence="3" id="KW-1185">Reference proteome</keyword>
<dbReference type="EMBL" id="JAVRFD010000026">
    <property type="protein sequence ID" value="MDT0548373.1"/>
    <property type="molecule type" value="Genomic_DNA"/>
</dbReference>
<dbReference type="Proteomes" id="UP001180754">
    <property type="component" value="Unassembled WGS sequence"/>
</dbReference>
<evidence type="ECO:0008006" key="4">
    <source>
        <dbReference type="Google" id="ProtNLM"/>
    </source>
</evidence>
<evidence type="ECO:0000313" key="3">
    <source>
        <dbReference type="Proteomes" id="UP001180754"/>
    </source>
</evidence>
<dbReference type="SUPFAM" id="SSF140453">
    <property type="entry name" value="EsxAB dimer-like"/>
    <property type="match status" value="1"/>
</dbReference>